<keyword evidence="3" id="KW-0808">Transferase</keyword>
<dbReference type="Pfam" id="PF00534">
    <property type="entry name" value="Glycos_transf_1"/>
    <property type="match status" value="1"/>
</dbReference>
<dbReference type="InterPro" id="IPR028098">
    <property type="entry name" value="Glyco_trans_4-like_N"/>
</dbReference>
<dbReference type="GO" id="GO:0043750">
    <property type="term" value="F:phosphatidylinositol alpha-mannosyltransferase activity"/>
    <property type="evidence" value="ECO:0007669"/>
    <property type="project" value="UniProtKB-EC"/>
</dbReference>
<organism evidence="3">
    <name type="scientific">uncultured Alphaproteobacteria bacterium</name>
    <dbReference type="NCBI Taxonomy" id="91750"/>
    <lineage>
        <taxon>Bacteria</taxon>
        <taxon>Pseudomonadati</taxon>
        <taxon>Pseudomonadota</taxon>
        <taxon>Alphaproteobacteria</taxon>
        <taxon>environmental samples</taxon>
    </lineage>
</organism>
<dbReference type="Gene3D" id="3.40.50.2000">
    <property type="entry name" value="Glycogen Phosphorylase B"/>
    <property type="match status" value="2"/>
</dbReference>
<accession>A0A6G8F355</accession>
<sequence>MVKGKEEKPVVLQVLPELQHGGVEWGTIQVAEALKQNGYTNFVASCGGRLVYELDKMKIKHFTLPLKTKNPVKLYLNSLKLAKIIKENGINIVHARSRAPAWSAYWAAKRAGVKYMTTFHGTYGLGPKGIKKFYNKVMTFGELIIAISQHIKSHMLKNYTVDESKIRLIPRCVDIEKFSPSAVTQERIIRAISDNNLPEDRPIISLIGRITRWKGQHLLVEAMSKIKHKEAYALIIGSDQGRVKYTNELKETAEKLGVADRIQFIGESFDIPALLMVSDIVLSTAVEPEAFGRAAIEGQAMGKIVLASNIGGSLENVIDGVSGRLFQSGNAQDLAEAIDWALDLPAEKKKEISDAAIKNVHDHFTKQQMCDKTIAVYKELLKMNS</sequence>
<proteinExistence type="predicted"/>
<feature type="domain" description="Glycosyl transferase family 1" evidence="1">
    <location>
        <begin position="193"/>
        <end position="358"/>
    </location>
</feature>
<dbReference type="PANTHER" id="PTHR12526">
    <property type="entry name" value="GLYCOSYLTRANSFERASE"/>
    <property type="match status" value="1"/>
</dbReference>
<dbReference type="EMBL" id="MN990731">
    <property type="protein sequence ID" value="QIM10622.1"/>
    <property type="molecule type" value="Genomic_DNA"/>
</dbReference>
<dbReference type="CDD" id="cd03819">
    <property type="entry name" value="GT4_WavL-like"/>
    <property type="match status" value="1"/>
</dbReference>
<dbReference type="PANTHER" id="PTHR12526:SF630">
    <property type="entry name" value="GLYCOSYLTRANSFERASE"/>
    <property type="match status" value="1"/>
</dbReference>
<dbReference type="EC" id="2.4.1.345" evidence="3"/>
<dbReference type="InterPro" id="IPR001296">
    <property type="entry name" value="Glyco_trans_1"/>
</dbReference>
<name>A0A6G8F355_9PROT</name>
<evidence type="ECO:0000259" key="2">
    <source>
        <dbReference type="Pfam" id="PF13439"/>
    </source>
</evidence>
<dbReference type="SUPFAM" id="SSF53756">
    <property type="entry name" value="UDP-Glycosyltransferase/glycogen phosphorylase"/>
    <property type="match status" value="1"/>
</dbReference>
<keyword evidence="3" id="KW-0328">Glycosyltransferase</keyword>
<protein>
    <submittedName>
        <fullName evidence="3">Glycosyl transferase</fullName>
        <ecNumber evidence="3">2.4.1.345</ecNumber>
    </submittedName>
</protein>
<dbReference type="AlphaFoldDB" id="A0A6G8F355"/>
<evidence type="ECO:0000259" key="1">
    <source>
        <dbReference type="Pfam" id="PF00534"/>
    </source>
</evidence>
<dbReference type="Pfam" id="PF13439">
    <property type="entry name" value="Glyco_transf_4"/>
    <property type="match status" value="1"/>
</dbReference>
<reference evidence="3" key="1">
    <citation type="journal article" date="2020" name="J. ISSAAS">
        <title>Lactobacilli and other gastrointestinal microbiota of Peromyscus leucopus, reservoir host for agents of Lyme disease and other zoonoses in North America.</title>
        <authorList>
            <person name="Milovic A."/>
            <person name="Bassam K."/>
            <person name="Shao H."/>
            <person name="Chatzistamou I."/>
            <person name="Tufts D.M."/>
            <person name="Diuk-Wasser M."/>
            <person name="Barbour A.G."/>
        </authorList>
    </citation>
    <scope>NUCLEOTIDE SEQUENCE</scope>
    <source>
        <strain evidence="3">LL90</strain>
    </source>
</reference>
<feature type="domain" description="Glycosyltransferase subfamily 4-like N-terminal" evidence="2">
    <location>
        <begin position="21"/>
        <end position="176"/>
    </location>
</feature>
<evidence type="ECO:0000313" key="3">
    <source>
        <dbReference type="EMBL" id="QIM10622.1"/>
    </source>
</evidence>
<gene>
    <name evidence="3" type="ORF">PlAlph_5140</name>
</gene>